<accession>A0A0L0FE56</accession>
<dbReference type="EMBL" id="KQ243889">
    <property type="protein sequence ID" value="KNC75044.1"/>
    <property type="molecule type" value="Genomic_DNA"/>
</dbReference>
<feature type="region of interest" description="Disordered" evidence="1">
    <location>
        <begin position="65"/>
        <end position="103"/>
    </location>
</feature>
<evidence type="ECO:0000256" key="1">
    <source>
        <dbReference type="SAM" id="MobiDB-lite"/>
    </source>
</evidence>
<evidence type="ECO:0000313" key="2">
    <source>
        <dbReference type="EMBL" id="KNC75044.1"/>
    </source>
</evidence>
<reference evidence="2 3" key="1">
    <citation type="submission" date="2011-02" db="EMBL/GenBank/DDBJ databases">
        <title>The Genome Sequence of Sphaeroforma arctica JP610.</title>
        <authorList>
            <consortium name="The Broad Institute Genome Sequencing Platform"/>
            <person name="Russ C."/>
            <person name="Cuomo C."/>
            <person name="Young S.K."/>
            <person name="Zeng Q."/>
            <person name="Gargeya S."/>
            <person name="Alvarado L."/>
            <person name="Berlin A."/>
            <person name="Chapman S.B."/>
            <person name="Chen Z."/>
            <person name="Freedman E."/>
            <person name="Gellesch M."/>
            <person name="Goldberg J."/>
            <person name="Griggs A."/>
            <person name="Gujja S."/>
            <person name="Heilman E."/>
            <person name="Heiman D."/>
            <person name="Howarth C."/>
            <person name="Mehta T."/>
            <person name="Neiman D."/>
            <person name="Pearson M."/>
            <person name="Roberts A."/>
            <person name="Saif S."/>
            <person name="Shea T."/>
            <person name="Shenoy N."/>
            <person name="Sisk P."/>
            <person name="Stolte C."/>
            <person name="Sykes S."/>
            <person name="White J."/>
            <person name="Yandava C."/>
            <person name="Burger G."/>
            <person name="Gray M.W."/>
            <person name="Holland P.W.H."/>
            <person name="King N."/>
            <person name="Lang F.B.F."/>
            <person name="Roger A.J."/>
            <person name="Ruiz-Trillo I."/>
            <person name="Haas B."/>
            <person name="Nusbaum C."/>
            <person name="Birren B."/>
        </authorList>
    </citation>
    <scope>NUCLEOTIDE SEQUENCE [LARGE SCALE GENOMIC DNA]</scope>
    <source>
        <strain evidence="2 3">JP610</strain>
    </source>
</reference>
<organism evidence="2 3">
    <name type="scientific">Sphaeroforma arctica JP610</name>
    <dbReference type="NCBI Taxonomy" id="667725"/>
    <lineage>
        <taxon>Eukaryota</taxon>
        <taxon>Ichthyosporea</taxon>
        <taxon>Ichthyophonida</taxon>
        <taxon>Sphaeroforma</taxon>
    </lineage>
</organism>
<gene>
    <name evidence="2" type="ORF">SARC_12424</name>
</gene>
<name>A0A0L0FE56_9EUKA</name>
<dbReference type="RefSeq" id="XP_014148946.1">
    <property type="nucleotide sequence ID" value="XM_014293471.1"/>
</dbReference>
<dbReference type="GeneID" id="25912928"/>
<feature type="region of interest" description="Disordered" evidence="1">
    <location>
        <begin position="121"/>
        <end position="283"/>
    </location>
</feature>
<protein>
    <submittedName>
        <fullName evidence="2">Uncharacterized protein</fullName>
    </submittedName>
</protein>
<keyword evidence="3" id="KW-1185">Reference proteome</keyword>
<proteinExistence type="predicted"/>
<feature type="compositionally biased region" description="Acidic residues" evidence="1">
    <location>
        <begin position="205"/>
        <end position="214"/>
    </location>
</feature>
<sequence>MVLFTFFNNLQAAADAIDIDADSNAETLSAQNIPPIKSSVPPSTNIVKPKVESYIRAEKGLHRSKFSNVASTATPAPKPTINSQGETSTSTASMPSSLAKSPGIQATTTGAQTIDLTEIDDSPQKQHKPGPTTHTNTHTNTHAHTQTNTTKNKNAHYPHPVFGDDGVESGEGPAPIHKRLNVAEANKSTGSYMGQTGVTGALDPMGEDDIDEDEPMRTTGINKAPMGISNESVIERSEDSGSGSEGASDDEEVDTGMAVDGTDSENEALLDQTDRQPSQGIER</sequence>
<evidence type="ECO:0000313" key="3">
    <source>
        <dbReference type="Proteomes" id="UP000054560"/>
    </source>
</evidence>
<feature type="compositionally biased region" description="Polar residues" evidence="1">
    <location>
        <begin position="66"/>
        <end position="103"/>
    </location>
</feature>
<feature type="compositionally biased region" description="Low complexity" evidence="1">
    <location>
        <begin position="132"/>
        <end position="152"/>
    </location>
</feature>
<dbReference type="Proteomes" id="UP000054560">
    <property type="component" value="Unassembled WGS sequence"/>
</dbReference>
<feature type="compositionally biased region" description="Polar residues" evidence="1">
    <location>
        <begin position="186"/>
        <end position="198"/>
    </location>
</feature>
<dbReference type="AlphaFoldDB" id="A0A0L0FE56"/>